<dbReference type="PANTHER" id="PTHR43378">
    <property type="entry name" value="UDP-3-O-ACYLGLUCOSAMINE N-ACYLTRANSFERASE"/>
    <property type="match status" value="1"/>
</dbReference>
<dbReference type="GO" id="GO:0009245">
    <property type="term" value="P:lipid A biosynthetic process"/>
    <property type="evidence" value="ECO:0007669"/>
    <property type="project" value="UniProtKB-UniRule"/>
</dbReference>
<dbReference type="EMBL" id="PGTB01000057">
    <property type="protein sequence ID" value="PJE36084.1"/>
    <property type="molecule type" value="Genomic_DNA"/>
</dbReference>
<name>A0A2M8J004_9RHOB</name>
<dbReference type="GO" id="GO:0103118">
    <property type="term" value="F:UDP-3-O-[(3R)-3-hydroxyacyl]-glucosamine N-acyltransferase activity"/>
    <property type="evidence" value="ECO:0007669"/>
    <property type="project" value="UniProtKB-EC"/>
</dbReference>
<dbReference type="Pfam" id="PF14602">
    <property type="entry name" value="Hexapep_2"/>
    <property type="match status" value="1"/>
</dbReference>
<evidence type="ECO:0000256" key="1">
    <source>
        <dbReference type="ARBA" id="ARBA00022516"/>
    </source>
</evidence>
<accession>A0A2M8J004</accession>
<dbReference type="InterPro" id="IPR007691">
    <property type="entry name" value="LpxD"/>
</dbReference>
<comment type="similarity">
    <text evidence="7">Belongs to the transferase hexapeptide repeat family. LpxD subfamily.</text>
</comment>
<evidence type="ECO:0000256" key="3">
    <source>
        <dbReference type="ARBA" id="ARBA00022679"/>
    </source>
</evidence>
<dbReference type="Gene3D" id="3.40.1390.10">
    <property type="entry name" value="MurE/MurF, N-terminal domain"/>
    <property type="match status" value="1"/>
</dbReference>
<dbReference type="Gene3D" id="2.160.10.10">
    <property type="entry name" value="Hexapeptide repeat proteins"/>
    <property type="match status" value="1"/>
</dbReference>
<comment type="catalytic activity">
    <reaction evidence="7">
        <text>a UDP-3-O-[(3R)-3-hydroxyacyl]-alpha-D-glucosamine + a (3R)-hydroxyacyl-[ACP] = a UDP-2-N,3-O-bis[(3R)-3-hydroxyacyl]-alpha-D-glucosamine + holo-[ACP] + H(+)</text>
        <dbReference type="Rhea" id="RHEA:53836"/>
        <dbReference type="Rhea" id="RHEA-COMP:9685"/>
        <dbReference type="Rhea" id="RHEA-COMP:9945"/>
        <dbReference type="ChEBI" id="CHEBI:15378"/>
        <dbReference type="ChEBI" id="CHEBI:64479"/>
        <dbReference type="ChEBI" id="CHEBI:78827"/>
        <dbReference type="ChEBI" id="CHEBI:137740"/>
        <dbReference type="ChEBI" id="CHEBI:137748"/>
        <dbReference type="EC" id="2.3.1.191"/>
    </reaction>
</comment>
<dbReference type="Pfam" id="PF00132">
    <property type="entry name" value="Hexapep"/>
    <property type="match status" value="2"/>
</dbReference>
<dbReference type="NCBIfam" id="NF002060">
    <property type="entry name" value="PRK00892.1"/>
    <property type="match status" value="1"/>
</dbReference>
<dbReference type="GO" id="GO:0016410">
    <property type="term" value="F:N-acyltransferase activity"/>
    <property type="evidence" value="ECO:0007669"/>
    <property type="project" value="InterPro"/>
</dbReference>
<keyword evidence="4 7" id="KW-0677">Repeat</keyword>
<sequence length="363" mass="37663">MSFTVQEIATALGAAAAGNTALTIRAAAEPADAGPDELAMAMTPAYAETLGRGQARAAMLWPEADWQAMGLEAAIFAPRPRLAMAGLTRMLDRGQNFDSGIHPSAVIDPSAELAGDVIIGAFCVIGPRARIGAGSVIGPHCMIGTDAAIGAAALLRDHVSIGARVRIGDRFIAQPGARIGGDGFSFVTPEISGAEMARKTMGDQGETQAQAWLRIHSLGAVRIGDDVEVGANSTIDNGTIRDTEIGRGTKLDSLVQVGHNVRVGEDCLLCAQAGVGGSTRIGNSVVLGGQSGVADNVTVGDRVIATGATKILSNVPEGRVMMGYPAVKMDGFTETYKILRRLPRLARDLDALKKAVFKPNPNE</sequence>
<gene>
    <name evidence="7 8" type="primary">lpxD</name>
    <name evidence="8" type="ORF">CVM52_13820</name>
</gene>
<dbReference type="EC" id="2.3.1.191" evidence="7"/>
<dbReference type="InterPro" id="IPR011004">
    <property type="entry name" value="Trimer_LpxA-like_sf"/>
</dbReference>
<evidence type="ECO:0000256" key="4">
    <source>
        <dbReference type="ARBA" id="ARBA00022737"/>
    </source>
</evidence>
<dbReference type="PROSITE" id="PS00101">
    <property type="entry name" value="HEXAPEP_TRANSFERASES"/>
    <property type="match status" value="2"/>
</dbReference>
<evidence type="ECO:0000313" key="8">
    <source>
        <dbReference type="EMBL" id="PJE36084.1"/>
    </source>
</evidence>
<feature type="active site" description="Proton acceptor" evidence="7">
    <location>
        <position position="259"/>
    </location>
</feature>
<keyword evidence="3 7" id="KW-0808">Transferase</keyword>
<dbReference type="GO" id="GO:0016020">
    <property type="term" value="C:membrane"/>
    <property type="evidence" value="ECO:0007669"/>
    <property type="project" value="GOC"/>
</dbReference>
<dbReference type="SUPFAM" id="SSF51161">
    <property type="entry name" value="Trimeric LpxA-like enzymes"/>
    <property type="match status" value="1"/>
</dbReference>
<keyword evidence="5 7" id="KW-0443">Lipid metabolism</keyword>
<comment type="subunit">
    <text evidence="7">Homotrimer.</text>
</comment>
<comment type="pathway">
    <text evidence="7">Bacterial outer membrane biogenesis; LPS lipid A biosynthesis.</text>
</comment>
<dbReference type="InterPro" id="IPR001451">
    <property type="entry name" value="Hexapep"/>
</dbReference>
<dbReference type="AlphaFoldDB" id="A0A2M8J004"/>
<dbReference type="PANTHER" id="PTHR43378:SF2">
    <property type="entry name" value="UDP-3-O-ACYLGLUCOSAMINE N-ACYLTRANSFERASE 1, MITOCHONDRIAL-RELATED"/>
    <property type="match status" value="1"/>
</dbReference>
<evidence type="ECO:0000256" key="7">
    <source>
        <dbReference type="HAMAP-Rule" id="MF_00523"/>
    </source>
</evidence>
<comment type="caution">
    <text evidence="8">The sequence shown here is derived from an EMBL/GenBank/DDBJ whole genome shotgun (WGS) entry which is preliminary data.</text>
</comment>
<dbReference type="CDD" id="cd03352">
    <property type="entry name" value="LbH_LpxD"/>
    <property type="match status" value="1"/>
</dbReference>
<evidence type="ECO:0000256" key="5">
    <source>
        <dbReference type="ARBA" id="ARBA00023098"/>
    </source>
</evidence>
<keyword evidence="1 7" id="KW-0444">Lipid biosynthesis</keyword>
<keyword evidence="2 7" id="KW-0441">Lipid A biosynthesis</keyword>
<keyword evidence="9" id="KW-1185">Reference proteome</keyword>
<dbReference type="InterPro" id="IPR018357">
    <property type="entry name" value="Hexapep_transf_CS"/>
</dbReference>
<dbReference type="HAMAP" id="MF_00523">
    <property type="entry name" value="LpxD"/>
    <property type="match status" value="1"/>
</dbReference>
<dbReference type="UniPathway" id="UPA00973"/>
<comment type="function">
    <text evidence="7">Catalyzes the N-acylation of UDP-3-O-acylglucosamine using 3-hydroxyacyl-ACP as the acyl donor. Is involved in the biosynthesis of lipid A, a phosphorylated glycolipid that anchors the lipopolysaccharide to the outer membrane of the cell.</text>
</comment>
<keyword evidence="6 7" id="KW-0012">Acyltransferase</keyword>
<protein>
    <recommendedName>
        <fullName evidence="7">UDP-3-O-acylglucosamine N-acyltransferase</fullName>
        <ecNumber evidence="7">2.3.1.191</ecNumber>
    </recommendedName>
</protein>
<dbReference type="Proteomes" id="UP000231553">
    <property type="component" value="Unassembled WGS sequence"/>
</dbReference>
<dbReference type="RefSeq" id="WP_100163083.1">
    <property type="nucleotide sequence ID" value="NZ_PGTB01000057.1"/>
</dbReference>
<dbReference type="OrthoDB" id="9784739at2"/>
<organism evidence="8 9">
    <name type="scientific">Pseudooceanicola lipolyticus</name>
    <dbReference type="NCBI Taxonomy" id="2029104"/>
    <lineage>
        <taxon>Bacteria</taxon>
        <taxon>Pseudomonadati</taxon>
        <taxon>Pseudomonadota</taxon>
        <taxon>Alphaproteobacteria</taxon>
        <taxon>Rhodobacterales</taxon>
        <taxon>Paracoccaceae</taxon>
        <taxon>Pseudooceanicola</taxon>
    </lineage>
</organism>
<evidence type="ECO:0000313" key="9">
    <source>
        <dbReference type="Proteomes" id="UP000231553"/>
    </source>
</evidence>
<evidence type="ECO:0000256" key="2">
    <source>
        <dbReference type="ARBA" id="ARBA00022556"/>
    </source>
</evidence>
<proteinExistence type="inferred from homology"/>
<reference evidence="8 9" key="1">
    <citation type="journal article" date="2018" name="Int. J. Syst. Evol. Microbiol.">
        <title>Pseudooceanicola lipolyticus sp. nov., a marine alphaproteobacterium, reclassification of Oceanicola flagellatus as Pseudooceanicola flagellatus comb. nov. and emended description of the genus Pseudooceanicola.</title>
        <authorList>
            <person name="Huang M.-M."/>
            <person name="Guo L.-L."/>
            <person name="Wu Y.-H."/>
            <person name="Lai Q.-L."/>
            <person name="Shao Z.-Z."/>
            <person name="Wang C.-S."/>
            <person name="Wu M."/>
            <person name="Xu X.-W."/>
        </authorList>
    </citation>
    <scope>NUCLEOTIDE SEQUENCE [LARGE SCALE GENOMIC DNA]</scope>
    <source>
        <strain evidence="8 9">157</strain>
    </source>
</reference>
<evidence type="ECO:0000256" key="6">
    <source>
        <dbReference type="ARBA" id="ARBA00023315"/>
    </source>
</evidence>
<dbReference type="NCBIfam" id="TIGR01853">
    <property type="entry name" value="lipid_A_lpxD"/>
    <property type="match status" value="1"/>
</dbReference>